<feature type="region of interest" description="Disordered" evidence="1">
    <location>
        <begin position="31"/>
        <end position="55"/>
    </location>
</feature>
<dbReference type="EMBL" id="KQ977513">
    <property type="protein sequence ID" value="KYN02222.1"/>
    <property type="molecule type" value="Genomic_DNA"/>
</dbReference>
<feature type="region of interest" description="Disordered" evidence="1">
    <location>
        <begin position="94"/>
        <end position="117"/>
    </location>
</feature>
<evidence type="ECO:0000313" key="3">
    <source>
        <dbReference type="Proteomes" id="UP000078542"/>
    </source>
</evidence>
<organism evidence="2 3">
    <name type="scientific">Cyphomyrmex costatus</name>
    <dbReference type="NCBI Taxonomy" id="456900"/>
    <lineage>
        <taxon>Eukaryota</taxon>
        <taxon>Metazoa</taxon>
        <taxon>Ecdysozoa</taxon>
        <taxon>Arthropoda</taxon>
        <taxon>Hexapoda</taxon>
        <taxon>Insecta</taxon>
        <taxon>Pterygota</taxon>
        <taxon>Neoptera</taxon>
        <taxon>Endopterygota</taxon>
        <taxon>Hymenoptera</taxon>
        <taxon>Apocrita</taxon>
        <taxon>Aculeata</taxon>
        <taxon>Formicoidea</taxon>
        <taxon>Formicidae</taxon>
        <taxon>Myrmicinae</taxon>
        <taxon>Cyphomyrmex</taxon>
    </lineage>
</organism>
<dbReference type="STRING" id="456900.A0A195CP12"/>
<evidence type="ECO:0000256" key="1">
    <source>
        <dbReference type="SAM" id="MobiDB-lite"/>
    </source>
</evidence>
<evidence type="ECO:0000313" key="2">
    <source>
        <dbReference type="EMBL" id="KYN02222.1"/>
    </source>
</evidence>
<sequence>MIDWVSIVRHSRRRFSDYMFTVPSKIRKHPRVKRHVNSTLGSPNDRDKNNAISRNSRNGRGVCECCWKLFLWPFGVRNNHAIKLFSKTRFDGIGVEEQLPPPPSPPKLKEAAHPDGIPGLNSIERILYPDGIPHLSHETPNKVSVSR</sequence>
<protein>
    <submittedName>
        <fullName evidence="2">Uncharacterized protein</fullName>
    </submittedName>
</protein>
<reference evidence="2 3" key="1">
    <citation type="submission" date="2016-03" db="EMBL/GenBank/DDBJ databases">
        <title>Cyphomyrmex costatus WGS genome.</title>
        <authorList>
            <person name="Nygaard S."/>
            <person name="Hu H."/>
            <person name="Boomsma J."/>
            <person name="Zhang G."/>
        </authorList>
    </citation>
    <scope>NUCLEOTIDE SEQUENCE [LARGE SCALE GENOMIC DNA]</scope>
    <source>
        <strain evidence="2">MS0001</strain>
        <tissue evidence="2">Whole body</tissue>
    </source>
</reference>
<keyword evidence="3" id="KW-1185">Reference proteome</keyword>
<gene>
    <name evidence="2" type="ORF">ALC62_07006</name>
</gene>
<accession>A0A195CP12</accession>
<dbReference type="Proteomes" id="UP000078542">
    <property type="component" value="Unassembled WGS sequence"/>
</dbReference>
<proteinExistence type="predicted"/>
<name>A0A195CP12_9HYME</name>
<dbReference type="AlphaFoldDB" id="A0A195CP12"/>